<keyword evidence="2" id="KW-1185">Reference proteome</keyword>
<name>A0A225NH02_9RHOB</name>
<organism evidence="1 2">
    <name type="scientific">Marinibacterium profundimaris</name>
    <dbReference type="NCBI Taxonomy" id="1679460"/>
    <lineage>
        <taxon>Bacteria</taxon>
        <taxon>Pseudomonadati</taxon>
        <taxon>Pseudomonadota</taxon>
        <taxon>Alphaproteobacteria</taxon>
        <taxon>Rhodobacterales</taxon>
        <taxon>Paracoccaceae</taxon>
        <taxon>Marinibacterium</taxon>
    </lineage>
</organism>
<sequence>MPSMSRNMHSKQIVDEPFETLHIILGGQGGFSEISITPDAEMLRQKPVLSSRRNAAAAGRALVAQAASMPKAGNARRQAPAAPEERCAILFQACRAILQAIDPSGRCAGIS</sequence>
<dbReference type="EMBL" id="AQQR01000045">
    <property type="protein sequence ID" value="OWU66478.1"/>
    <property type="molecule type" value="Genomic_DNA"/>
</dbReference>
<proteinExistence type="predicted"/>
<gene>
    <name evidence="1" type="ORF">ATO3_27920</name>
</gene>
<accession>A0A225NH02</accession>
<protein>
    <submittedName>
        <fullName evidence="1">Uncharacterized protein</fullName>
    </submittedName>
</protein>
<comment type="caution">
    <text evidence="1">The sequence shown here is derived from an EMBL/GenBank/DDBJ whole genome shotgun (WGS) entry which is preliminary data.</text>
</comment>
<evidence type="ECO:0000313" key="2">
    <source>
        <dbReference type="Proteomes" id="UP000215377"/>
    </source>
</evidence>
<reference evidence="1 2" key="1">
    <citation type="submission" date="2013-04" db="EMBL/GenBank/DDBJ databases">
        <title>Oceanicola sp. 22II1-22F33 Genome Sequencing.</title>
        <authorList>
            <person name="Lai Q."/>
            <person name="Li G."/>
            <person name="Shao Z."/>
        </authorList>
    </citation>
    <scope>NUCLEOTIDE SEQUENCE [LARGE SCALE GENOMIC DNA]</scope>
    <source>
        <strain evidence="1 2">22II1-22F33</strain>
    </source>
</reference>
<evidence type="ECO:0000313" key="1">
    <source>
        <dbReference type="EMBL" id="OWU66478.1"/>
    </source>
</evidence>
<dbReference type="Proteomes" id="UP000215377">
    <property type="component" value="Unassembled WGS sequence"/>
</dbReference>
<dbReference type="AlphaFoldDB" id="A0A225NH02"/>